<dbReference type="EMBL" id="JAGTUF010000015">
    <property type="protein sequence ID" value="MBR9972925.1"/>
    <property type="molecule type" value="Genomic_DNA"/>
</dbReference>
<comment type="caution">
    <text evidence="3">The sequence shown here is derived from an EMBL/GenBank/DDBJ whole genome shotgun (WGS) entry which is preliminary data.</text>
</comment>
<protein>
    <submittedName>
        <fullName evidence="3">AsmA family protein</fullName>
    </submittedName>
</protein>
<gene>
    <name evidence="3" type="ORF">KEC16_14470</name>
</gene>
<dbReference type="Pfam" id="PF05170">
    <property type="entry name" value="AsmA"/>
    <property type="match status" value="2"/>
</dbReference>
<evidence type="ECO:0000259" key="2">
    <source>
        <dbReference type="Pfam" id="PF05170"/>
    </source>
</evidence>
<feature type="domain" description="AsmA" evidence="2">
    <location>
        <begin position="18"/>
        <end position="156"/>
    </location>
</feature>
<dbReference type="InterPro" id="IPR007844">
    <property type="entry name" value="AsmA"/>
</dbReference>
<dbReference type="RefSeq" id="WP_211550169.1">
    <property type="nucleotide sequence ID" value="NZ_JAGTUF010000015.1"/>
</dbReference>
<dbReference type="InterPro" id="IPR052894">
    <property type="entry name" value="AsmA-related"/>
</dbReference>
<feature type="domain" description="AsmA" evidence="2">
    <location>
        <begin position="409"/>
        <end position="595"/>
    </location>
</feature>
<feature type="signal peptide" evidence="1">
    <location>
        <begin position="1"/>
        <end position="23"/>
    </location>
</feature>
<feature type="chain" id="PRO_5045134894" evidence="1">
    <location>
        <begin position="24"/>
        <end position="723"/>
    </location>
</feature>
<organism evidence="3 4">
    <name type="scientific">Magnetospirillum sulfuroxidans</name>
    <dbReference type="NCBI Taxonomy" id="611300"/>
    <lineage>
        <taxon>Bacteria</taxon>
        <taxon>Pseudomonadati</taxon>
        <taxon>Pseudomonadota</taxon>
        <taxon>Alphaproteobacteria</taxon>
        <taxon>Rhodospirillales</taxon>
        <taxon>Rhodospirillaceae</taxon>
        <taxon>Magnetospirillum</taxon>
    </lineage>
</organism>
<sequence>MRLSFAVKLVAAGAVAVTVALIAATKAIDFDTYKGYVADLVEAETGRKLTFGGPVKLRLGLVPSLIAENITLSNVAGGSRPEMITIERIEAEVALPALLRKEILIQRLILSSPHILLEKGNWRLADTGKPQVTGTPTRFNLRELKIKNAKVTWRDDGGRQTTIGVHKLALMPEQGNAGAVGVSVVGDAIGKNFEFTGKIGNLAAALAGKPWPVTLKGSAPGIIIAVDGAIGNLADFAGLDLKVSFQTDEMGDLLRLTGLQGAGNGSMGPMRLSARLGDGGGVIGISDLDASAGRRDVMFASVKGAVRDVVGLAGIEVSVQAETDDLARLGRVLGHDLPSMGPLRLGVTLRDGKDMWAASDLKLHAGSSDVTGDITLYSGKRPRLKADLAAPQLNVSDFLGKPTAAVDGGRVIPAAAVPVDLLRAYDAEIGLKLEKLVLSTVTLNAVTAEAILQNSTLTVPAFHAAFAGGAVEGGLTVEARPARPVVSLQMTATGVNFGKAAHDAGSDLLSGGIGDLKLALKGNGGDLRALMASANGSAVLNLGPGQVNNQAFSWAGGDVISHVLAILNPLAKSRETTQMSCAIVNFRVKNGLAATDKGIAVQTEGIDVVGAGTISLHDESLDLGFTPRAKEGLGLSVGGQFAGLTRLRGTLMSPSLSVDEMGTARAALSVGAAAATAGLSLLGELLMDKVMADDNPCRTALAMGKAAPTAKGGGGVLESLFGR</sequence>
<keyword evidence="4" id="KW-1185">Reference proteome</keyword>
<keyword evidence="1" id="KW-0732">Signal</keyword>
<reference evidence="3 4" key="1">
    <citation type="submission" date="2021-04" db="EMBL/GenBank/DDBJ databases">
        <title>Magnetospirillum sulfuroxidans sp. nov., a facultative chemolithoautotrophic sulfur-oxidizing alphaproteobacterium isolated from freshwater sediment and proposals for Paramagetospirillum gen. nov., and Magnetospirillaceae fam. nov.</title>
        <authorList>
            <person name="Koziaeva V."/>
            <person name="Geelhoed J.S."/>
            <person name="Sorokin D.Y."/>
            <person name="Grouzdev D.S."/>
        </authorList>
    </citation>
    <scope>NUCLEOTIDE SEQUENCE [LARGE SCALE GENOMIC DNA]</scope>
    <source>
        <strain evidence="3 4">J10</strain>
    </source>
</reference>
<dbReference type="PANTHER" id="PTHR30441">
    <property type="entry name" value="DUF748 DOMAIN-CONTAINING PROTEIN"/>
    <property type="match status" value="1"/>
</dbReference>
<evidence type="ECO:0000313" key="3">
    <source>
        <dbReference type="EMBL" id="MBR9972925.1"/>
    </source>
</evidence>
<dbReference type="PANTHER" id="PTHR30441:SF4">
    <property type="entry name" value="PROTEIN ASMA"/>
    <property type="match status" value="1"/>
</dbReference>
<dbReference type="Proteomes" id="UP000680714">
    <property type="component" value="Unassembled WGS sequence"/>
</dbReference>
<evidence type="ECO:0000256" key="1">
    <source>
        <dbReference type="SAM" id="SignalP"/>
    </source>
</evidence>
<name>A0ABS5IET2_9PROT</name>
<evidence type="ECO:0000313" key="4">
    <source>
        <dbReference type="Proteomes" id="UP000680714"/>
    </source>
</evidence>
<proteinExistence type="predicted"/>
<accession>A0ABS5IET2</accession>